<feature type="compositionally biased region" description="Basic and acidic residues" evidence="1">
    <location>
        <begin position="1046"/>
        <end position="1064"/>
    </location>
</feature>
<feature type="compositionally biased region" description="Basic and acidic residues" evidence="1">
    <location>
        <begin position="878"/>
        <end position="904"/>
    </location>
</feature>
<feature type="region of interest" description="Disordered" evidence="1">
    <location>
        <begin position="323"/>
        <end position="390"/>
    </location>
</feature>
<feature type="compositionally biased region" description="Basic residues" evidence="1">
    <location>
        <begin position="1115"/>
        <end position="1129"/>
    </location>
</feature>
<feature type="region of interest" description="Disordered" evidence="1">
    <location>
        <begin position="711"/>
        <end position="763"/>
    </location>
</feature>
<protein>
    <submittedName>
        <fullName evidence="2">Oidioi.mRNA.OKI2018_I69.chr2.g7327.t1.cds</fullName>
    </submittedName>
</protein>
<feature type="compositionally biased region" description="Basic and acidic residues" evidence="1">
    <location>
        <begin position="845"/>
        <end position="865"/>
    </location>
</feature>
<evidence type="ECO:0000256" key="1">
    <source>
        <dbReference type="SAM" id="MobiDB-lite"/>
    </source>
</evidence>
<sequence length="1179" mass="133619">MREMRGHHRAFYDFLERQNATRRQCWEQWLLTRDYEQPMPAFPPALTRDEMFIAYQQHYMSRMPFRPRGNTLPSSLNLPTTFRTRNAASFSETRENQSYINTPRNSASPSSGVSGSKSFLPSISEEQKENRYVVLTEPDFAREATLAAFLPDKKEDALYNHDENEEIITLTEVIEDNHTESQQHFAGNLLDQVNNTNVDNNYQTPERETMKEHENELMKAVQGPKTRRSSTRLQSLQQMRNRLSVESINSIQMQQATNMAEETLPLNRDIFGGCSNRSLMPRRKRRTTSIAVNHDNPIIIEDDNEQNGTSDAFEIVDQLKDAKQDVSTQEKTEPKEDSQSTTPTTTKKATEPVSRTPMPSSSTNTQKIVEASNPPTRTSVEVSTMTSGPRSYSSIGMAPLSPVGSLPMPEFQVTRAVTTVARTPSRTRVTSLSSYRSHASLQSSNPPSLPISSLNTYMSPLPAMANQAPFIPSRAFPGIIDSEPALPDEIFDILEDLRVNPPSFDHIYTDDLDVSTLEKLEAALDKDDLLFSKKSEPRAEASAAPSKEMPTVLLQQTMKRSVDPAKISCPPDVTNVGKGPVINLTSDKPLLFPVGLRMPKESEVRLPRQSAAEPLKVIEVTPVRVKTSPQNETSPIEKLKNLVQGFVPGVDIEPLDQSLTVAKAQISTKITSKINKVVQVKENGDHVVLEEIMPSNVRTLTVEAPAVTEVSGTTDHEGKVKEEEGQEAKVKKEEIKPMEEKAKVKNEVEDNQETDIKEGVRFYSPPAFRTRAQSFSRRSLQVEDKRSFRRFKREVKKNKEKESTLQILKKETENESSEKIEKSTKNDGSVGCLQESSSQEIDNSISKEKEFVKDQDVSTDKDGKKSYSKKAAVTLFQPKEKKTVKKEAKSSENGRPTQADRTKEISVAITPSERQPKISDFLKKTKRESPTIDEESHQNRDGQGRFLSFAAMGFKPIEKNLPSKKDAVIASLPEKPQKKLTTVSEKKVSSTLKLEAPKEEKVEESMPRRSDRIKDINAPQKKKTKVIKIENVDEEVEKLKRKMKKRTPEKLEKIKTRNTKEQAETIRLIKSPRQKRKKLEDIEVKSLSPASSEDEKEIPEESPKAKVPVAPEPRKLRRTKDRVKYRQAQKARERKEAEKAKRKKQVEDKQWNIQCSVCRQKYTTISGFKNHQHWSPECR</sequence>
<feature type="compositionally biased region" description="Basic and acidic residues" evidence="1">
    <location>
        <begin position="914"/>
        <end position="943"/>
    </location>
</feature>
<feature type="compositionally biased region" description="Basic and acidic residues" evidence="1">
    <location>
        <begin position="1130"/>
        <end position="1148"/>
    </location>
</feature>
<feature type="compositionally biased region" description="Low complexity" evidence="1">
    <location>
        <begin position="106"/>
        <end position="122"/>
    </location>
</feature>
<feature type="compositionally biased region" description="Polar residues" evidence="1">
    <location>
        <begin position="834"/>
        <end position="844"/>
    </location>
</feature>
<feature type="compositionally biased region" description="Basic and acidic residues" evidence="1">
    <location>
        <begin position="995"/>
        <end position="1015"/>
    </location>
</feature>
<feature type="region of interest" description="Disordered" evidence="1">
    <location>
        <begin position="85"/>
        <end position="122"/>
    </location>
</feature>
<feature type="compositionally biased region" description="Polar residues" evidence="1">
    <location>
        <begin position="357"/>
        <end position="390"/>
    </location>
</feature>
<feature type="compositionally biased region" description="Basic and acidic residues" evidence="1">
    <location>
        <begin position="714"/>
        <end position="760"/>
    </location>
</feature>
<feature type="compositionally biased region" description="Basic and acidic residues" evidence="1">
    <location>
        <begin position="323"/>
        <end position="338"/>
    </location>
</feature>
<dbReference type="EMBL" id="OU015567">
    <property type="protein sequence ID" value="CAG5113199.1"/>
    <property type="molecule type" value="Genomic_DNA"/>
</dbReference>
<accession>A0ABN7T6T7</accession>
<feature type="region of interest" description="Disordered" evidence="1">
    <location>
        <begin position="424"/>
        <end position="447"/>
    </location>
</feature>
<gene>
    <name evidence="2" type="ORF">OKIOD_LOCUS16092</name>
</gene>
<name>A0ABN7T6T7_OIKDI</name>
<feature type="compositionally biased region" description="Basic and acidic residues" evidence="1">
    <location>
        <begin position="797"/>
        <end position="825"/>
    </location>
</feature>
<feature type="region of interest" description="Disordered" evidence="1">
    <location>
        <begin position="978"/>
        <end position="1023"/>
    </location>
</feature>
<reference evidence="2 3" key="1">
    <citation type="submission" date="2021-04" db="EMBL/GenBank/DDBJ databases">
        <authorList>
            <person name="Bliznina A."/>
        </authorList>
    </citation>
    <scope>NUCLEOTIDE SEQUENCE [LARGE SCALE GENOMIC DNA]</scope>
</reference>
<organism evidence="2 3">
    <name type="scientific">Oikopleura dioica</name>
    <name type="common">Tunicate</name>
    <dbReference type="NCBI Taxonomy" id="34765"/>
    <lineage>
        <taxon>Eukaryota</taxon>
        <taxon>Metazoa</taxon>
        <taxon>Chordata</taxon>
        <taxon>Tunicata</taxon>
        <taxon>Appendicularia</taxon>
        <taxon>Copelata</taxon>
        <taxon>Oikopleuridae</taxon>
        <taxon>Oikopleura</taxon>
    </lineage>
</organism>
<feature type="region of interest" description="Disordered" evidence="1">
    <location>
        <begin position="1040"/>
        <end position="1148"/>
    </location>
</feature>
<evidence type="ECO:0000313" key="3">
    <source>
        <dbReference type="Proteomes" id="UP001158576"/>
    </source>
</evidence>
<evidence type="ECO:0000313" key="2">
    <source>
        <dbReference type="EMBL" id="CAG5113199.1"/>
    </source>
</evidence>
<feature type="region of interest" description="Disordered" evidence="1">
    <location>
        <begin position="792"/>
        <end position="943"/>
    </location>
</feature>
<feature type="compositionally biased region" description="Polar residues" evidence="1">
    <location>
        <begin position="85"/>
        <end position="105"/>
    </location>
</feature>
<dbReference type="Proteomes" id="UP001158576">
    <property type="component" value="Chromosome 2"/>
</dbReference>
<proteinExistence type="predicted"/>
<keyword evidence="3" id="KW-1185">Reference proteome</keyword>